<gene>
    <name evidence="4" type="ORF">SD10_09090</name>
</gene>
<feature type="coiled-coil region" evidence="1">
    <location>
        <begin position="83"/>
        <end position="113"/>
    </location>
</feature>
<dbReference type="EMBL" id="CP010429">
    <property type="protein sequence ID" value="AKD55035.1"/>
    <property type="molecule type" value="Genomic_DNA"/>
</dbReference>
<feature type="transmembrane region" description="Helical" evidence="3">
    <location>
        <begin position="532"/>
        <end position="551"/>
    </location>
</feature>
<organism evidence="4 5">
    <name type="scientific">Spirosoma radiotolerans</name>
    <dbReference type="NCBI Taxonomy" id="1379870"/>
    <lineage>
        <taxon>Bacteria</taxon>
        <taxon>Pseudomonadati</taxon>
        <taxon>Bacteroidota</taxon>
        <taxon>Cytophagia</taxon>
        <taxon>Cytophagales</taxon>
        <taxon>Cytophagaceae</taxon>
        <taxon>Spirosoma</taxon>
    </lineage>
</organism>
<dbReference type="RefSeq" id="WP_046573515.1">
    <property type="nucleotide sequence ID" value="NZ_CP010429.1"/>
</dbReference>
<dbReference type="AlphaFoldDB" id="A0A0E3ZU93"/>
<evidence type="ECO:0000256" key="2">
    <source>
        <dbReference type="SAM" id="MobiDB-lite"/>
    </source>
</evidence>
<dbReference type="HOGENOM" id="CLU_266263_0_0_10"/>
<protein>
    <submittedName>
        <fullName evidence="4">Uncharacterized protein</fullName>
    </submittedName>
</protein>
<keyword evidence="5" id="KW-1185">Reference proteome</keyword>
<keyword evidence="3" id="KW-0812">Transmembrane</keyword>
<keyword evidence="3" id="KW-0472">Membrane</keyword>
<dbReference type="InterPro" id="IPR053058">
    <property type="entry name" value="Mulikevirus_tape_measure"/>
</dbReference>
<feature type="compositionally biased region" description="Basic and acidic residues" evidence="2">
    <location>
        <begin position="939"/>
        <end position="955"/>
    </location>
</feature>
<feature type="compositionally biased region" description="Basic and acidic residues" evidence="2">
    <location>
        <begin position="615"/>
        <end position="633"/>
    </location>
</feature>
<keyword evidence="3" id="KW-1133">Transmembrane helix</keyword>
<feature type="transmembrane region" description="Helical" evidence="3">
    <location>
        <begin position="1042"/>
        <end position="1059"/>
    </location>
</feature>
<proteinExistence type="predicted"/>
<evidence type="ECO:0000313" key="4">
    <source>
        <dbReference type="EMBL" id="AKD55035.1"/>
    </source>
</evidence>
<reference evidence="4 5" key="1">
    <citation type="journal article" date="2014" name="Curr. Microbiol.">
        <title>Spirosoma radiotolerans sp. nov., a gamma-radiation-resistant bacterium isolated from gamma ray-irradiated soil.</title>
        <authorList>
            <person name="Lee J.J."/>
            <person name="Srinivasan S."/>
            <person name="Lim S."/>
            <person name="Joe M."/>
            <person name="Im S."/>
            <person name="Bae S.I."/>
            <person name="Park K.R."/>
            <person name="Han J.H."/>
            <person name="Park S.H."/>
            <person name="Joo B.M."/>
            <person name="Park S.J."/>
            <person name="Kim M.K."/>
        </authorList>
    </citation>
    <scope>NUCLEOTIDE SEQUENCE [LARGE SCALE GENOMIC DNA]</scope>
    <source>
        <strain evidence="4 5">DG5A</strain>
    </source>
</reference>
<dbReference type="STRING" id="1379870.SD10_09090"/>
<dbReference type="PANTHER" id="PTHR38812">
    <property type="entry name" value="MU-LIKE PROPHAGE FLUMU PROTEIN GP42"/>
    <property type="match status" value="1"/>
</dbReference>
<sequence length="1245" mass="135305">MAILSDRDIFDFDGWQARVGATTKAIEGDVASLAQGMISWLGRAEASIESNLKALADYKTGLGAITVTADNADKKLTEHISLIAQSGKELQAARQNQQNLTEAQRLNAQIVNELTGKLASLYQKLGSLDDKSKDYAKQQKAVTNEIKTVTRAIDAQSKSLQDAKKVLDLAEGSYNKLSKETITLRATLKAMPDAFDANTNSINKNNAAAVALLATIQKNDKALKAMDADMGVHTRNVGNYTEAFRNLATGGIEGAVSGLGVWGVVAAAAGGAAIGLGKEILDVTAKFEKYRTILDQSLGSMEAGGAAFKLIQDFAAKTNFSVDELTDAYIKLASRGLRPGEESLKRIADVANATGKPFGQLVEAINDINSTDRWNEIGIKAQTAGNKVSLTFNGVTKVVDRTEAGVLSAVEAFGKLPNVMGMTEKISQTLSGQMSNLGDNLDKLKVTVGTGLKEGFAVIIALLSTFIDVAIAVWNGLLPVREAFGLVSDAVVDAVKEIWGLVKSVYDLYETVGLIKAFGLVIGVAFKGAASVVIGCVTAIQLTVGGLNILLNKAKEVANFFGAKFKIDASATFANLERDVKRAADRLQTLWMGPSTAPASKPGKIPDAVPGKPLPKSESDLKKEEQEREKARQQEIAYQKVLRDEKLAALNQQHEDGLVSEQAYLSQKLALIKEGIDAELKLVKGTGKEALTERIKLNRQRIDAERDYKRDLLKLNLESSKTDADKAIAGLSRDKEDGTISDTDFNERRRGIMMASLNEQKQILIDAGQANSKLVKEIDADLLNVDRVYYKERADIADKAWKKQIKETTDALKEIDLATAKAHEDQVNAINESYAKKSGSVEVDMASGKLSQYDGQKKLHDLKIAQLQEVLQATQDAYAKDRQESDALINDKIQQLEDYKAHATLTPTEIEEANNKIRELEKQRDKDAADDKKKLDDAVAKNAIDKSNEETETKKKNGALLREQQQKLADLAIEIATTSVNGIFSIEQQKTQNQLSELEKRKDYELQLAGDNADAKAAIEKKFDRESAELKRKQDRQNRAQALFNIGISTAVAVVKTLAEGGPLGIPLAIAIGVLGAVQAGIVLGTPMPAYKTGKRSTDAYEGRALAGEAGAELFVDREGNAQLFDKPTLFNTKRGDTVYTASETAAILSGMGKDSAVAQVLHGINQTQQTSTRLQQGRLNEQVIIHQLAGSSGSSLSKKDVYDAFGKALDERPVYEERTDWESIRRGMRQKNSYTEYRDKQTRL</sequence>
<keyword evidence="1" id="KW-0175">Coiled coil</keyword>
<accession>A0A0E3ZU93</accession>
<evidence type="ECO:0000313" key="5">
    <source>
        <dbReference type="Proteomes" id="UP000033054"/>
    </source>
</evidence>
<feature type="transmembrane region" description="Helical" evidence="3">
    <location>
        <begin position="1065"/>
        <end position="1086"/>
    </location>
</feature>
<evidence type="ECO:0000256" key="3">
    <source>
        <dbReference type="SAM" id="Phobius"/>
    </source>
</evidence>
<name>A0A0E3ZU93_9BACT</name>
<dbReference type="PATRIC" id="fig|1379870.5.peg.1980"/>
<feature type="region of interest" description="Disordered" evidence="2">
    <location>
        <begin position="593"/>
        <end position="633"/>
    </location>
</feature>
<dbReference type="OrthoDB" id="1219342at2"/>
<evidence type="ECO:0000256" key="1">
    <source>
        <dbReference type="SAM" id="Coils"/>
    </source>
</evidence>
<feature type="transmembrane region" description="Helical" evidence="3">
    <location>
        <begin position="455"/>
        <end position="478"/>
    </location>
</feature>
<dbReference type="Proteomes" id="UP000033054">
    <property type="component" value="Chromosome"/>
</dbReference>
<dbReference type="PANTHER" id="PTHR38812:SF2">
    <property type="entry name" value="MU-LIKE PROPHAGE FLUMU PROTEIN GP42"/>
    <property type="match status" value="1"/>
</dbReference>
<dbReference type="KEGG" id="srd:SD10_09090"/>
<feature type="region of interest" description="Disordered" evidence="2">
    <location>
        <begin position="939"/>
        <end position="958"/>
    </location>
</feature>